<gene>
    <name evidence="1" type="ORF">C9427_04730</name>
</gene>
<protein>
    <submittedName>
        <fullName evidence="1">Uncharacterized protein</fullName>
    </submittedName>
</protein>
<reference evidence="1 2" key="1">
    <citation type="submission" date="2018-03" db="EMBL/GenBank/DDBJ databases">
        <title>Genome sequence of the symbiotic type strain Mesorhizobium helmanticense CSLC115NT isolated from Lotus corniculatus nodules.</title>
        <authorList>
            <person name="Sannazzaro A.I."/>
            <person name="Torres Tejerizo G.A."/>
            <person name="Dip D."/>
            <person name="Caballero M."/>
            <person name="Pistorio M."/>
            <person name="Estrella M.J."/>
        </authorList>
    </citation>
    <scope>NUCLEOTIDE SEQUENCE [LARGE SCALE GENOMIC DNA]</scope>
    <source>
        <strain evidence="1 2">CSLC115N</strain>
    </source>
</reference>
<dbReference type="AlphaFoldDB" id="A0A2T4J0V3"/>
<dbReference type="EMBL" id="PZJX01000007">
    <property type="protein sequence ID" value="PTE11530.1"/>
    <property type="molecule type" value="Genomic_DNA"/>
</dbReference>
<organism evidence="1 2">
    <name type="scientific">Mesorhizobium helmanticense</name>
    <dbReference type="NCBI Taxonomy" id="1776423"/>
    <lineage>
        <taxon>Bacteria</taxon>
        <taxon>Pseudomonadati</taxon>
        <taxon>Pseudomonadota</taxon>
        <taxon>Alphaproteobacteria</taxon>
        <taxon>Hyphomicrobiales</taxon>
        <taxon>Phyllobacteriaceae</taxon>
        <taxon>Mesorhizobium</taxon>
    </lineage>
</organism>
<dbReference type="OrthoDB" id="8101121at2"/>
<evidence type="ECO:0000313" key="1">
    <source>
        <dbReference type="EMBL" id="PTE11530.1"/>
    </source>
</evidence>
<proteinExistence type="predicted"/>
<keyword evidence="2" id="KW-1185">Reference proteome</keyword>
<name>A0A2T4J0V3_9HYPH</name>
<comment type="caution">
    <text evidence="1">The sequence shown here is derived from an EMBL/GenBank/DDBJ whole genome shotgun (WGS) entry which is preliminary data.</text>
</comment>
<accession>A0A2T4J0V3</accession>
<dbReference type="Proteomes" id="UP000240259">
    <property type="component" value="Unassembled WGS sequence"/>
</dbReference>
<dbReference type="RefSeq" id="WP_107648026.1">
    <property type="nucleotide sequence ID" value="NZ_PZJX01000007.1"/>
</dbReference>
<sequence length="79" mass="8827">MNIDKSKVQDLEPLICDSINMGDVLMSMLEGHFGRTPEKGHYIIPEAEGDRLFFVACVAMSMSKTARNAYYEALGWDAP</sequence>
<evidence type="ECO:0000313" key="2">
    <source>
        <dbReference type="Proteomes" id="UP000240259"/>
    </source>
</evidence>